<dbReference type="OrthoDB" id="532191at2"/>
<dbReference type="PANTHER" id="PTHR28008:SF1">
    <property type="entry name" value="DOMAIN PROTEIN, PUTATIVE (AFU_ORTHOLOGUE AFUA_3G10980)-RELATED"/>
    <property type="match status" value="1"/>
</dbReference>
<keyword evidence="1" id="KW-0812">Transmembrane</keyword>
<protein>
    <submittedName>
        <fullName evidence="2">Trypsin</fullName>
    </submittedName>
</protein>
<keyword evidence="3" id="KW-1185">Reference proteome</keyword>
<dbReference type="NCBIfam" id="NF037970">
    <property type="entry name" value="vanZ_1"/>
    <property type="match status" value="1"/>
</dbReference>
<feature type="transmembrane region" description="Helical" evidence="1">
    <location>
        <begin position="73"/>
        <end position="95"/>
    </location>
</feature>
<accession>A0A136A1R0</accession>
<sequence>MYRIISALAICFFIFILWIIYLANTGGSSVFFEFVASFPYGDKVGHAGLFGFLTLVAIIGLRFSRFTLGKLPIYYGGILVSLFVIGEELSQAFIPSRTFDFMDLAADFVGIVVAIGVAHFMRQHLVKNEKICSTK</sequence>
<reference evidence="3" key="1">
    <citation type="submission" date="2016-02" db="EMBL/GenBank/DDBJ databases">
        <authorList>
            <person name="Schultz-Johansen M."/>
            <person name="Glaring M.A."/>
            <person name="Bech P.K."/>
            <person name="Stougaard P."/>
        </authorList>
    </citation>
    <scope>NUCLEOTIDE SEQUENCE [LARGE SCALE GENOMIC DNA]</scope>
    <source>
        <strain evidence="3">S66</strain>
    </source>
</reference>
<feature type="transmembrane region" description="Helical" evidence="1">
    <location>
        <begin position="44"/>
        <end position="61"/>
    </location>
</feature>
<name>A0A136A1R0_9ALTE</name>
<dbReference type="Proteomes" id="UP000070299">
    <property type="component" value="Unassembled WGS sequence"/>
</dbReference>
<dbReference type="PANTHER" id="PTHR28008">
    <property type="entry name" value="DOMAIN PROTEIN, PUTATIVE (AFU_ORTHOLOGUE AFUA_3G10980)-RELATED"/>
    <property type="match status" value="1"/>
</dbReference>
<dbReference type="EMBL" id="LSNE01000005">
    <property type="protein sequence ID" value="KXI29169.1"/>
    <property type="molecule type" value="Genomic_DNA"/>
</dbReference>
<keyword evidence="1" id="KW-0472">Membrane</keyword>
<evidence type="ECO:0000313" key="3">
    <source>
        <dbReference type="Proteomes" id="UP000070299"/>
    </source>
</evidence>
<feature type="transmembrane region" description="Helical" evidence="1">
    <location>
        <begin position="7"/>
        <end position="24"/>
    </location>
</feature>
<organism evidence="2 3">
    <name type="scientific">Paraglaciecola hydrolytica</name>
    <dbReference type="NCBI Taxonomy" id="1799789"/>
    <lineage>
        <taxon>Bacteria</taxon>
        <taxon>Pseudomonadati</taxon>
        <taxon>Pseudomonadota</taxon>
        <taxon>Gammaproteobacteria</taxon>
        <taxon>Alteromonadales</taxon>
        <taxon>Alteromonadaceae</taxon>
        <taxon>Paraglaciecola</taxon>
    </lineage>
</organism>
<dbReference type="STRING" id="1799789.AX660_13540"/>
<evidence type="ECO:0000256" key="1">
    <source>
        <dbReference type="SAM" id="Phobius"/>
    </source>
</evidence>
<dbReference type="AlphaFoldDB" id="A0A136A1R0"/>
<feature type="transmembrane region" description="Helical" evidence="1">
    <location>
        <begin position="101"/>
        <end position="121"/>
    </location>
</feature>
<keyword evidence="1" id="KW-1133">Transmembrane helix</keyword>
<comment type="caution">
    <text evidence="2">The sequence shown here is derived from an EMBL/GenBank/DDBJ whole genome shotgun (WGS) entry which is preliminary data.</text>
</comment>
<gene>
    <name evidence="2" type="ORF">AX660_13540</name>
</gene>
<evidence type="ECO:0000313" key="2">
    <source>
        <dbReference type="EMBL" id="KXI29169.1"/>
    </source>
</evidence>
<proteinExistence type="predicted"/>